<dbReference type="GO" id="GO:0030313">
    <property type="term" value="C:cell envelope"/>
    <property type="evidence" value="ECO:0007669"/>
    <property type="project" value="UniProtKB-SubCell"/>
</dbReference>
<dbReference type="PANTHER" id="PTHR12231">
    <property type="entry name" value="CTX-RELATED TYPE I TRANSMEMBRANE PROTEIN"/>
    <property type="match status" value="1"/>
</dbReference>
<evidence type="ECO:0000256" key="2">
    <source>
        <dbReference type="ARBA" id="ARBA00022729"/>
    </source>
</evidence>
<sequence>MDAVKNTTHPFIFPMKLKLPLLALPALAAILALAPATRAADIFWGGGNGAITDDNWYSDVALTTPATRANNHTINLASGTLRITDNATVYDSNIGLAAGDNAAVIVSGTWTNTNLEISIGGVSGTSVLFPAPTGGAGALTILGSGSVRAYTFYVGSYGSGTFHLAKGAELTNTANAWFGRNAAPAPAYNKATIDGTWNVGGSFNLGNAVNHTSDVTVNGLLNITGATGTFRIAYAGQTTVAGAASIGVLRIPQTGTVVFSGTETTLGHFGRGSTDDYYSNASGTAIVDGVWLQNNATLIVGRSGAGHLHIGQTGTVSAGRHTIIGQYKIFNAKHPVGSPADGPSGGTLIVDGYFSTGTYVHVASSANSLGNVDVSGRWAVGTSFQVGYQGSGTLNITETGTVTVGTYSSLGGQNSGHGTATVAGLWTNKTHFYLGRNPTVSPAAGNVGTGILTILPTGTVTVGGDFRAAASANSGQSNNAGVYSSGTASVAGLLDISGNLALGELGDAHLHIVSDGAVLVGGNYSQNAQSSLAVTPDSARTTPRVTIAGGATLGGALRLEGVGDFATPADKSGDLRSAFVLLAGGGITGDFATITPALSGATGLPDYIFLGKNILNLSEYRIGRFLAWNAPAANAHGVFTVDEGKAFTIDTPLADRFGALASGWDGKSLAKKGAGTLVLADAGTRTGDTAIESGTLRVATPAVSLGNLVNNATLDLGGSISGGFHTATATTLAGSGTIVLAINPDTSTGDRLVITGNATGAYTIRVSINGEPTTPTPAQLENIKTNLISVGGSNTATFTDAATPAGMIVAFSAQGGSVTPSQKTVSVGVAYGALPTPTHTNTNATFAGWWTAPNGGTQVTAATIVAASHILYARWTIVPPAITPDAGMDLYGSIVDDTGAPVAGVVVSDGFQCVKTNANGIYQMKRTNKGGTTKARMVYYSTPENYAINTLGTPAKPGQAQFYTKLTDEQQRYDFNIVRLPAPEKDFILLAVGDPQVSNSTQLARYRNETIADMAQFAKTATLPTYAILLGDVCNDTLNMHIPIRDTTNLAGIPYFAVIGNHDHDKALGDGSHDYEASEAYENVYGPVNYSFNRGDVHVIGIDDILYTSQSAYGTGITNDIIEWIRQDLSFVPKTKTIIVAYHIPLRGNTAHKKLYDLLKDYADVHFFAGHTHYQQNLTFTISGSTKDITAYEHIHGGACGAWWNSLVNLDGAPNGYGVYTVSGNKLADWYSKPTGYSDTYQMRMYRGNTAFGSGTNTFTYNQAANVVVVDAWNSDPQWEIVAYENGVKAGTLTKLSARPDAYASGYHKGVLGRSTDSYSGNKNNHLYAYTMKNTAASVEIRATDRFGKTYTLSDFTTDLDEFPANYTSPEITVQPANATANAGQSVTLTATAAGTPAPWFKWQSSVNGATWTDVPAASAATLTLTTAASMDGMQYRFVATNVRGSATSDVAALTVNHAPVITKPPASQMAAEGESATFTVAATGNPAPTYQWQFAPSGGSTWADIAGETATSLTLTTITLAQRGTQYRCVASNGISPNATSDVAVLTVVSKALNDALEFMYELEAPAPAIITVTGTIDLSLVGGATVGHGKTIVGADGNSTITGNLTIPASASGIVIMGVNFTGGTLTIDGANDVDVSHCTFADAPVSITGNADNIAFSWNEFTATGGSGSAMTISNAGASTGILLHDNLWGDGLKSDMPSVTNAQVNMYNNYFTATGNTTATVAGEGAQILSVNNLYEGTNNPLTTQSTGKLHASGNDTTTTTGTTATGDDEVFVPAYSHTISPADAALVASITANAGNTAGKNSVPPAQTNGTASISATVTGAGSGTTASSAHVPALGAFTLTANATGFAPNSWQWYLDNFAIAGATSETYAVTNADKGTHAGTYAVALTATTGEIVTSGAFTVTVGELAAPVITTQPASKTIKVGDSTTFTVAATGDSLTYQWKKNGTDIPGATNANLVVTNAQKSDAGSYTVVVTNPAGSKTSNPATLTVNDASSGGGGGGGGAPSLFLLPAMLLLLAERSLRQRRKQ</sequence>
<dbReference type="InterPro" id="IPR003599">
    <property type="entry name" value="Ig_sub"/>
</dbReference>
<comment type="subcellular location">
    <subcellularLocation>
        <location evidence="1">Cell envelope</location>
    </subcellularLocation>
</comment>
<keyword evidence="8" id="KW-1133">Transmembrane helix</keyword>
<dbReference type="NCBIfam" id="TIGR02601">
    <property type="entry name" value="autotrns_rpt"/>
    <property type="match status" value="1"/>
</dbReference>
<dbReference type="Pfam" id="PF03212">
    <property type="entry name" value="Pertactin"/>
    <property type="match status" value="1"/>
</dbReference>
<reference evidence="11 12" key="1">
    <citation type="journal article" date="2018" name="Syst. Appl. Microbiol.">
        <title>Ereboglobus luteus gen. nov. sp. nov. from cockroach guts, and new insights into the oxygen relationship of the genera Opitutus and Didymococcus (Verrucomicrobia: Opitutaceae).</title>
        <authorList>
            <person name="Tegtmeier D."/>
            <person name="Belitz A."/>
            <person name="Radek R."/>
            <person name="Heimerl T."/>
            <person name="Brune A."/>
        </authorList>
    </citation>
    <scope>NUCLEOTIDE SEQUENCE [LARGE SCALE GENOMIC DNA]</scope>
    <source>
        <strain evidence="11 12">Ho45</strain>
    </source>
</reference>
<dbReference type="Gene3D" id="2.60.40.10">
    <property type="entry name" value="Immunoglobulins"/>
    <property type="match status" value="4"/>
</dbReference>
<keyword evidence="3" id="KW-0677">Repeat</keyword>
<evidence type="ECO:0000256" key="6">
    <source>
        <dbReference type="ARBA" id="ARBA00023319"/>
    </source>
</evidence>
<protein>
    <recommendedName>
        <fullName evidence="10">Ig-like domain-containing protein</fullName>
    </recommendedName>
</protein>
<evidence type="ECO:0000256" key="4">
    <source>
        <dbReference type="ARBA" id="ARBA00023157"/>
    </source>
</evidence>
<feature type="domain" description="Ig-like" evidence="10">
    <location>
        <begin position="1915"/>
        <end position="1994"/>
    </location>
</feature>
<gene>
    <name evidence="11" type="ORF">CKA38_13420</name>
</gene>
<dbReference type="InterPro" id="IPR051170">
    <property type="entry name" value="Neural/epithelial_adhesion"/>
</dbReference>
<evidence type="ECO:0000313" key="11">
    <source>
        <dbReference type="EMBL" id="AWI10123.1"/>
    </source>
</evidence>
<dbReference type="InterPro" id="IPR012332">
    <property type="entry name" value="Autotransporter_pectin_lyase_C"/>
</dbReference>
<dbReference type="PANTHER" id="PTHR12231:SF253">
    <property type="entry name" value="DPR-INTERACTING PROTEIN ETA, ISOFORM B-RELATED"/>
    <property type="match status" value="1"/>
</dbReference>
<dbReference type="SMART" id="SM00409">
    <property type="entry name" value="IG"/>
    <property type="match status" value="3"/>
</dbReference>
<feature type="chain" id="PRO_5016128236" description="Ig-like domain-containing protein" evidence="9">
    <location>
        <begin position="29"/>
        <end position="2033"/>
    </location>
</feature>
<keyword evidence="4" id="KW-1015">Disulfide bond</keyword>
<keyword evidence="8" id="KW-0472">Membrane</keyword>
<dbReference type="InterPro" id="IPR004899">
    <property type="entry name" value="Pertactin_central"/>
</dbReference>
<dbReference type="SUPFAM" id="SSF51126">
    <property type="entry name" value="Pectin lyase-like"/>
    <property type="match status" value="2"/>
</dbReference>
<dbReference type="Gene3D" id="2.60.40.4270">
    <property type="entry name" value="Listeria-Bacteroides repeat domain"/>
    <property type="match status" value="1"/>
</dbReference>
<feature type="transmembrane region" description="Helical" evidence="8">
    <location>
        <begin position="2003"/>
        <end position="2023"/>
    </location>
</feature>
<dbReference type="InterPro" id="IPR011050">
    <property type="entry name" value="Pectin_lyase_fold/virulence"/>
</dbReference>
<dbReference type="Proteomes" id="UP000244896">
    <property type="component" value="Chromosome"/>
</dbReference>
<keyword evidence="5" id="KW-0456">Lyase</keyword>
<dbReference type="InterPro" id="IPR042229">
    <property type="entry name" value="Listeria/Bacterioides_rpt_sf"/>
</dbReference>
<feature type="region of interest" description="Disordered" evidence="7">
    <location>
        <begin position="1744"/>
        <end position="1770"/>
    </location>
</feature>
<dbReference type="SMART" id="SM00408">
    <property type="entry name" value="IGc2"/>
    <property type="match status" value="3"/>
</dbReference>
<dbReference type="Pfam" id="PF13927">
    <property type="entry name" value="Ig_3"/>
    <property type="match status" value="3"/>
</dbReference>
<organism evidence="11 12">
    <name type="scientific">Ereboglobus luteus</name>
    <dbReference type="NCBI Taxonomy" id="1796921"/>
    <lineage>
        <taxon>Bacteria</taxon>
        <taxon>Pseudomonadati</taxon>
        <taxon>Verrucomicrobiota</taxon>
        <taxon>Opitutia</taxon>
        <taxon>Opitutales</taxon>
        <taxon>Opitutaceae</taxon>
        <taxon>Ereboglobus</taxon>
    </lineage>
</organism>
<feature type="signal peptide" evidence="9">
    <location>
        <begin position="1"/>
        <end position="28"/>
    </location>
</feature>
<evidence type="ECO:0000259" key="10">
    <source>
        <dbReference type="PROSITE" id="PS50835"/>
    </source>
</evidence>
<evidence type="ECO:0000256" key="7">
    <source>
        <dbReference type="SAM" id="MobiDB-lite"/>
    </source>
</evidence>
<feature type="domain" description="Ig-like" evidence="10">
    <location>
        <begin position="1370"/>
        <end position="1455"/>
    </location>
</feature>
<feature type="domain" description="Ig-like" evidence="10">
    <location>
        <begin position="1460"/>
        <end position="1548"/>
    </location>
</feature>
<evidence type="ECO:0000256" key="1">
    <source>
        <dbReference type="ARBA" id="ARBA00004196"/>
    </source>
</evidence>
<dbReference type="InterPro" id="IPR002022">
    <property type="entry name" value="Pec_lyase"/>
</dbReference>
<dbReference type="Gene3D" id="2.160.20.20">
    <property type="match status" value="1"/>
</dbReference>
<dbReference type="InterPro" id="IPR013783">
    <property type="entry name" value="Ig-like_fold"/>
</dbReference>
<dbReference type="InterPro" id="IPR013425">
    <property type="entry name" value="Autotrns_rpt"/>
</dbReference>
<dbReference type="InterPro" id="IPR032288">
    <property type="entry name" value="Metallophos_C"/>
</dbReference>
<dbReference type="NCBIfam" id="TIGR04393">
    <property type="entry name" value="rpt_T5SS_PEPC"/>
    <property type="match status" value="1"/>
</dbReference>
<dbReference type="InterPro" id="IPR003598">
    <property type="entry name" value="Ig_sub2"/>
</dbReference>
<dbReference type="InterPro" id="IPR013378">
    <property type="entry name" value="InlB-like_B-rpt"/>
</dbReference>
<dbReference type="Gene3D" id="3.60.21.10">
    <property type="match status" value="1"/>
</dbReference>
<dbReference type="InterPro" id="IPR007110">
    <property type="entry name" value="Ig-like_dom"/>
</dbReference>
<dbReference type="Pfam" id="PF09479">
    <property type="entry name" value="Flg_new"/>
    <property type="match status" value="1"/>
</dbReference>
<dbReference type="CDD" id="cd00838">
    <property type="entry name" value="MPP_superfamily"/>
    <property type="match status" value="1"/>
</dbReference>
<dbReference type="Pfam" id="PF00149">
    <property type="entry name" value="Metallophos"/>
    <property type="match status" value="1"/>
</dbReference>
<keyword evidence="2 9" id="KW-0732">Signal</keyword>
<keyword evidence="8" id="KW-0812">Transmembrane</keyword>
<dbReference type="InterPro" id="IPR004843">
    <property type="entry name" value="Calcineurin-like_PHP"/>
</dbReference>
<keyword evidence="6" id="KW-0393">Immunoglobulin domain</keyword>
<dbReference type="Pfam" id="PF16370">
    <property type="entry name" value="MetallophosC"/>
    <property type="match status" value="1"/>
</dbReference>
<dbReference type="GO" id="GO:0016787">
    <property type="term" value="F:hydrolase activity"/>
    <property type="evidence" value="ECO:0007669"/>
    <property type="project" value="InterPro"/>
</dbReference>
<evidence type="ECO:0000256" key="3">
    <source>
        <dbReference type="ARBA" id="ARBA00022737"/>
    </source>
</evidence>
<evidence type="ECO:0000256" key="5">
    <source>
        <dbReference type="ARBA" id="ARBA00023239"/>
    </source>
</evidence>
<feature type="compositionally biased region" description="Low complexity" evidence="7">
    <location>
        <begin position="1758"/>
        <end position="1770"/>
    </location>
</feature>
<dbReference type="SUPFAM" id="SSF56300">
    <property type="entry name" value="Metallo-dependent phosphatases"/>
    <property type="match status" value="1"/>
</dbReference>
<evidence type="ECO:0000256" key="8">
    <source>
        <dbReference type="SAM" id="Phobius"/>
    </source>
</evidence>
<dbReference type="InterPro" id="IPR036179">
    <property type="entry name" value="Ig-like_dom_sf"/>
</dbReference>
<dbReference type="InterPro" id="IPR012334">
    <property type="entry name" value="Pectin_lyas_fold"/>
</dbReference>
<dbReference type="Gene3D" id="2.160.20.10">
    <property type="entry name" value="Single-stranded right-handed beta-helix, Pectin lyase-like"/>
    <property type="match status" value="1"/>
</dbReference>
<accession>A0A2U8E5I9</accession>
<dbReference type="PROSITE" id="PS50835">
    <property type="entry name" value="IG_LIKE"/>
    <property type="match status" value="3"/>
</dbReference>
<dbReference type="KEGG" id="elut:CKA38_13420"/>
<dbReference type="GO" id="GO:0016829">
    <property type="term" value="F:lyase activity"/>
    <property type="evidence" value="ECO:0007669"/>
    <property type="project" value="UniProtKB-KW"/>
</dbReference>
<evidence type="ECO:0000313" key="12">
    <source>
        <dbReference type="Proteomes" id="UP000244896"/>
    </source>
</evidence>
<dbReference type="SUPFAM" id="SSF48726">
    <property type="entry name" value="Immunoglobulin"/>
    <property type="match status" value="3"/>
</dbReference>
<proteinExistence type="predicted"/>
<dbReference type="EMBL" id="CP023004">
    <property type="protein sequence ID" value="AWI10123.1"/>
    <property type="molecule type" value="Genomic_DNA"/>
</dbReference>
<dbReference type="InterPro" id="IPR030895">
    <property type="entry name" value="T5SS_PEPC_rpt"/>
</dbReference>
<dbReference type="InterPro" id="IPR032285">
    <property type="entry name" value="Metallophos_N"/>
</dbReference>
<dbReference type="Pfam" id="PF16371">
    <property type="entry name" value="MetallophosN"/>
    <property type="match status" value="1"/>
</dbReference>
<dbReference type="SMART" id="SM00656">
    <property type="entry name" value="Amb_all"/>
    <property type="match status" value="1"/>
</dbReference>
<keyword evidence="12" id="KW-1185">Reference proteome</keyword>
<evidence type="ECO:0000256" key="9">
    <source>
        <dbReference type="SAM" id="SignalP"/>
    </source>
</evidence>
<dbReference type="InterPro" id="IPR029052">
    <property type="entry name" value="Metallo-depent_PP-like"/>
</dbReference>
<name>A0A2U8E5I9_9BACT</name>